<evidence type="ECO:0000256" key="1">
    <source>
        <dbReference type="SAM" id="MobiDB-lite"/>
    </source>
</evidence>
<feature type="region of interest" description="Disordered" evidence="1">
    <location>
        <begin position="155"/>
        <end position="186"/>
    </location>
</feature>
<proteinExistence type="predicted"/>
<reference evidence="2" key="1">
    <citation type="submission" date="2016-01" db="EMBL/GenBank/DDBJ databases">
        <authorList>
            <person name="Peeters C."/>
        </authorList>
    </citation>
    <scope>NUCLEOTIDE SEQUENCE</scope>
    <source>
        <strain evidence="2">LMG 29322</strain>
    </source>
</reference>
<evidence type="ECO:0000313" key="3">
    <source>
        <dbReference type="Proteomes" id="UP000054851"/>
    </source>
</evidence>
<dbReference type="InterPro" id="IPR053165">
    <property type="entry name" value="HSI-I_assembly_Hcp1"/>
</dbReference>
<name>A0A158BXG3_9BURK</name>
<comment type="caution">
    <text evidence="2">The sequence shown here is derived from an EMBL/GenBank/DDBJ whole genome shotgun (WGS) entry which is preliminary data.</text>
</comment>
<dbReference type="SUPFAM" id="SSF141452">
    <property type="entry name" value="Hcp1-like"/>
    <property type="match status" value="1"/>
</dbReference>
<dbReference type="Gene3D" id="2.30.110.20">
    <property type="entry name" value="Hcp1-like"/>
    <property type="match status" value="1"/>
</dbReference>
<protein>
    <submittedName>
        <fullName evidence="2">Hcp1 family type VI secretion system effector</fullName>
    </submittedName>
</protein>
<dbReference type="InterPro" id="IPR036624">
    <property type="entry name" value="Hcp1-lik_sf"/>
</dbReference>
<sequence length="186" mass="19320">MAVDMFLKLGDIKGESQAVGHTDEIDVLSWSWGCSQTGTTHTGTGGGTGTASVQDLTISKYVDKSSPTIVQSCCQGVHMPEAVLTLRKAGGNDPVEYLKITLKEVLISRHSVGSGGGDQIAENITLNFAQFCVEYQPQDNNGAKKGGVVTGKWNIPKNTANCDSGPGASPSASSSSSSRSSSSPRP</sequence>
<feature type="compositionally biased region" description="Low complexity" evidence="1">
    <location>
        <begin position="164"/>
        <end position="186"/>
    </location>
</feature>
<dbReference type="EMBL" id="FCOA02000015">
    <property type="protein sequence ID" value="SAK74765.1"/>
    <property type="molecule type" value="Genomic_DNA"/>
</dbReference>
<keyword evidence="3" id="KW-1185">Reference proteome</keyword>
<gene>
    <name evidence="2" type="ORF">AWB79_04405</name>
</gene>
<dbReference type="InterPro" id="IPR008514">
    <property type="entry name" value="T6SS_Hcp"/>
</dbReference>
<evidence type="ECO:0000313" key="2">
    <source>
        <dbReference type="EMBL" id="SAK74765.1"/>
    </source>
</evidence>
<dbReference type="Proteomes" id="UP000054851">
    <property type="component" value="Unassembled WGS sequence"/>
</dbReference>
<dbReference type="Pfam" id="PF05638">
    <property type="entry name" value="T6SS_HCP"/>
    <property type="match status" value="1"/>
</dbReference>
<dbReference type="PANTHER" id="PTHR36152:SF5">
    <property type="entry name" value="PROTEIN HCP1"/>
    <property type="match status" value="1"/>
</dbReference>
<organism evidence="2 3">
    <name type="scientific">Caballeronia hypogeia</name>
    <dbReference type="NCBI Taxonomy" id="1777140"/>
    <lineage>
        <taxon>Bacteria</taxon>
        <taxon>Pseudomonadati</taxon>
        <taxon>Pseudomonadota</taxon>
        <taxon>Betaproteobacteria</taxon>
        <taxon>Burkholderiales</taxon>
        <taxon>Burkholderiaceae</taxon>
        <taxon>Caballeronia</taxon>
    </lineage>
</organism>
<dbReference type="PANTHER" id="PTHR36152">
    <property type="entry name" value="CYTOPLASMIC PROTEIN-RELATED"/>
    <property type="match status" value="1"/>
</dbReference>
<accession>A0A158BXG3</accession>
<dbReference type="AlphaFoldDB" id="A0A158BXG3"/>
<dbReference type="STRING" id="1777140.AWB79_04405"/>